<evidence type="ECO:0000313" key="2">
    <source>
        <dbReference type="EMBL" id="QBK06170.1"/>
    </source>
</evidence>
<reference evidence="2 3" key="1">
    <citation type="submission" date="2018-07" db="EMBL/GenBank/DDBJ databases">
        <title>Exploring interactions and the metabolic potential of the ultra-small soil bacteria Hylemonella gracilis.</title>
        <authorList>
            <person name="Tyc O."/>
            <person name="Kulkarni P."/>
            <person name="Gawehns F."/>
            <person name="Hundscheid M."/>
            <person name="Zweers H."/>
            <person name="Garbeva P."/>
        </authorList>
    </citation>
    <scope>NUCLEOTIDE SEQUENCE [LARGE SCALE GENOMIC DNA]</scope>
    <source>
        <strain evidence="2 3">NS1</strain>
    </source>
</reference>
<evidence type="ECO:0000259" key="1">
    <source>
        <dbReference type="Pfam" id="PF00144"/>
    </source>
</evidence>
<dbReference type="InterPro" id="IPR050789">
    <property type="entry name" value="Diverse_Enzym_Activities"/>
</dbReference>
<dbReference type="OrthoDB" id="9801061at2"/>
<protein>
    <submittedName>
        <fullName evidence="2">Class A beta-lactamase-related serine hydrolase</fullName>
    </submittedName>
</protein>
<dbReference type="InterPro" id="IPR012338">
    <property type="entry name" value="Beta-lactam/transpept-like"/>
</dbReference>
<accession>A0A4P6UPE4</accession>
<dbReference type="AlphaFoldDB" id="A0A4P6UPE4"/>
<dbReference type="Gene3D" id="3.40.710.10">
    <property type="entry name" value="DD-peptidase/beta-lactamase superfamily"/>
    <property type="match status" value="1"/>
</dbReference>
<dbReference type="SUPFAM" id="SSF56601">
    <property type="entry name" value="beta-lactamase/transpeptidase-like"/>
    <property type="match status" value="1"/>
</dbReference>
<dbReference type="InterPro" id="IPR001466">
    <property type="entry name" value="Beta-lactam-related"/>
</dbReference>
<dbReference type="Pfam" id="PF00144">
    <property type="entry name" value="Beta-lactamase"/>
    <property type="match status" value="1"/>
</dbReference>
<feature type="domain" description="Beta-lactamase-related" evidence="1">
    <location>
        <begin position="11"/>
        <end position="370"/>
    </location>
</feature>
<dbReference type="Proteomes" id="UP000292939">
    <property type="component" value="Chromosome"/>
</dbReference>
<dbReference type="PANTHER" id="PTHR43283">
    <property type="entry name" value="BETA-LACTAMASE-RELATED"/>
    <property type="match status" value="1"/>
</dbReference>
<name>A0A4P6UPE4_9BURK</name>
<dbReference type="KEGG" id="hgr:DW355_16915"/>
<sequence>MDAAALQRLSAAFEAAIAARRLPGAVLYVAQHGETRCFDALGWQDAAAGVPMRRDAIFRIYSMTKPIVSLATLMLVEEGRLTLGDPVARYLPEFGTQQVAVAQGDALRLAPAQRGMAVQDLLRHTSGLTYEFLGNDPVQRLYREVDIASRARSNRDMCRLLATLPLARQPGAAWLYSRSTDVLGAVLEVVSGMSLGELLRQRIFEPLGMRDTGFYVPPEQQHRIAEPFAVDPDSGAAVELIDVRSAPVGESGGGGLVSTAADYARWLQLMLNGGQLDGVRLVSRKTLEWMTADHLGAIPIEGDLLAPGHGFGLGVAMRTVPGLAPTPGSVGMYHWSGIGGTTFFVDPREGLYAMLLAQAPGQRVHYRTLLRNLVYAALD</sequence>
<keyword evidence="2" id="KW-0378">Hydrolase</keyword>
<dbReference type="EMBL" id="CP031395">
    <property type="protein sequence ID" value="QBK06170.1"/>
    <property type="molecule type" value="Genomic_DNA"/>
</dbReference>
<proteinExistence type="predicted"/>
<dbReference type="GO" id="GO:0016787">
    <property type="term" value="F:hydrolase activity"/>
    <property type="evidence" value="ECO:0007669"/>
    <property type="project" value="UniProtKB-KW"/>
</dbReference>
<organism evidence="2 3">
    <name type="scientific">Hylemonella gracilis</name>
    <dbReference type="NCBI Taxonomy" id="80880"/>
    <lineage>
        <taxon>Bacteria</taxon>
        <taxon>Pseudomonadati</taxon>
        <taxon>Pseudomonadota</taxon>
        <taxon>Betaproteobacteria</taxon>
        <taxon>Burkholderiales</taxon>
        <taxon>Comamonadaceae</taxon>
        <taxon>Hylemonella</taxon>
    </lineage>
</organism>
<dbReference type="RefSeq" id="WP_131281866.1">
    <property type="nucleotide sequence ID" value="NZ_CP031395.1"/>
</dbReference>
<evidence type="ECO:0000313" key="3">
    <source>
        <dbReference type="Proteomes" id="UP000292939"/>
    </source>
</evidence>
<dbReference type="PANTHER" id="PTHR43283:SF3">
    <property type="entry name" value="BETA-LACTAMASE FAMILY PROTEIN (AFU_ORTHOLOGUE AFUA_5G07500)"/>
    <property type="match status" value="1"/>
</dbReference>
<gene>
    <name evidence="2" type="ORF">DW355_16915</name>
</gene>